<dbReference type="STRING" id="420953.SAMN05192543_102781"/>
<evidence type="ECO:0000256" key="3">
    <source>
        <dbReference type="ARBA" id="ARBA00022448"/>
    </source>
</evidence>
<evidence type="ECO:0000256" key="6">
    <source>
        <dbReference type="ARBA" id="ARBA00022989"/>
    </source>
</evidence>
<evidence type="ECO:0000313" key="11">
    <source>
        <dbReference type="EMBL" id="SFI29077.1"/>
    </source>
</evidence>
<comment type="subcellular location">
    <subcellularLocation>
        <location evidence="1">Cell membrane</location>
        <topology evidence="1">Multi-pass membrane protein</topology>
    </subcellularLocation>
</comment>
<keyword evidence="6 9" id="KW-1133">Transmembrane helix</keyword>
<gene>
    <name evidence="11" type="ORF">SAMN05192543_102781</name>
</gene>
<dbReference type="RefSeq" id="WP_091010672.1">
    <property type="nucleotide sequence ID" value="NZ_CP041745.1"/>
</dbReference>
<feature type="transmembrane region" description="Helical" evidence="9">
    <location>
        <begin position="110"/>
        <end position="136"/>
    </location>
</feature>
<keyword evidence="8 9" id="KW-0472">Membrane</keyword>
<dbReference type="Pfam" id="PF01061">
    <property type="entry name" value="ABC2_membrane"/>
    <property type="match status" value="1"/>
</dbReference>
<feature type="transmembrane region" description="Helical" evidence="9">
    <location>
        <begin position="142"/>
        <end position="169"/>
    </location>
</feature>
<keyword evidence="7" id="KW-0762">Sugar transport</keyword>
<dbReference type="GO" id="GO:0005886">
    <property type="term" value="C:plasma membrane"/>
    <property type="evidence" value="ECO:0007669"/>
    <property type="project" value="UniProtKB-SubCell"/>
</dbReference>
<keyword evidence="3" id="KW-0813">Transport</keyword>
<accession>A0A1I3H0J7</accession>
<keyword evidence="12" id="KW-1185">Reference proteome</keyword>
<protein>
    <submittedName>
        <fullName evidence="11">ABC-2 type transport system permease protein/lipopolysaccharide transport system permease protein</fullName>
    </submittedName>
</protein>
<evidence type="ECO:0000256" key="5">
    <source>
        <dbReference type="ARBA" id="ARBA00022692"/>
    </source>
</evidence>
<feature type="transmembrane region" description="Helical" evidence="9">
    <location>
        <begin position="178"/>
        <end position="196"/>
    </location>
</feature>
<feature type="transmembrane region" description="Helical" evidence="9">
    <location>
        <begin position="232"/>
        <end position="252"/>
    </location>
</feature>
<feature type="domain" description="ABC-2 type transporter transmembrane" evidence="10">
    <location>
        <begin position="20"/>
        <end position="221"/>
    </location>
</feature>
<dbReference type="GO" id="GO:0015920">
    <property type="term" value="P:lipopolysaccharide transport"/>
    <property type="evidence" value="ECO:0007669"/>
    <property type="project" value="TreeGrafter"/>
</dbReference>
<evidence type="ECO:0000259" key="10">
    <source>
        <dbReference type="Pfam" id="PF01061"/>
    </source>
</evidence>
<evidence type="ECO:0000256" key="7">
    <source>
        <dbReference type="ARBA" id="ARBA00023047"/>
    </source>
</evidence>
<evidence type="ECO:0000256" key="9">
    <source>
        <dbReference type="SAM" id="Phobius"/>
    </source>
</evidence>
<dbReference type="GO" id="GO:0015774">
    <property type="term" value="P:polysaccharide transport"/>
    <property type="evidence" value="ECO:0007669"/>
    <property type="project" value="UniProtKB-KW"/>
</dbReference>
<dbReference type="GO" id="GO:0140359">
    <property type="term" value="F:ABC-type transporter activity"/>
    <property type="evidence" value="ECO:0007669"/>
    <property type="project" value="InterPro"/>
</dbReference>
<dbReference type="EMBL" id="FOQU01000002">
    <property type="protein sequence ID" value="SFI29077.1"/>
    <property type="molecule type" value="Genomic_DNA"/>
</dbReference>
<organism evidence="11 12">
    <name type="scientific">Paraburkholderia megapolitana</name>
    <dbReference type="NCBI Taxonomy" id="420953"/>
    <lineage>
        <taxon>Bacteria</taxon>
        <taxon>Pseudomonadati</taxon>
        <taxon>Pseudomonadota</taxon>
        <taxon>Betaproteobacteria</taxon>
        <taxon>Burkholderiales</taxon>
        <taxon>Burkholderiaceae</taxon>
        <taxon>Paraburkholderia</taxon>
    </lineage>
</organism>
<dbReference type="AlphaFoldDB" id="A0A1I3H0J7"/>
<keyword evidence="7" id="KW-0625">Polysaccharide transport</keyword>
<reference evidence="11 12" key="1">
    <citation type="submission" date="2016-10" db="EMBL/GenBank/DDBJ databases">
        <authorList>
            <person name="de Groot N.N."/>
        </authorList>
    </citation>
    <scope>NUCLEOTIDE SEQUENCE [LARGE SCALE GENOMIC DNA]</scope>
    <source>
        <strain evidence="11 12">LMG 23650</strain>
    </source>
</reference>
<dbReference type="PANTHER" id="PTHR30413:SF10">
    <property type="entry name" value="CAPSULE POLYSACCHARIDE EXPORT INNER-MEMBRANE PROTEIN CTRC"/>
    <property type="match status" value="1"/>
</dbReference>
<dbReference type="PANTHER" id="PTHR30413">
    <property type="entry name" value="INNER MEMBRANE TRANSPORT PERMEASE"/>
    <property type="match status" value="1"/>
</dbReference>
<proteinExistence type="inferred from homology"/>
<dbReference type="Proteomes" id="UP000199548">
    <property type="component" value="Unassembled WGS sequence"/>
</dbReference>
<name>A0A1I3H0J7_9BURK</name>
<evidence type="ECO:0000313" key="12">
    <source>
        <dbReference type="Proteomes" id="UP000199548"/>
    </source>
</evidence>
<evidence type="ECO:0000256" key="2">
    <source>
        <dbReference type="ARBA" id="ARBA00007783"/>
    </source>
</evidence>
<feature type="transmembrane region" description="Helical" evidence="9">
    <location>
        <begin position="35"/>
        <end position="54"/>
    </location>
</feature>
<dbReference type="InterPro" id="IPR013525">
    <property type="entry name" value="ABC2_TM"/>
</dbReference>
<feature type="transmembrane region" description="Helical" evidence="9">
    <location>
        <begin position="60"/>
        <end position="82"/>
    </location>
</feature>
<evidence type="ECO:0000256" key="1">
    <source>
        <dbReference type="ARBA" id="ARBA00004651"/>
    </source>
</evidence>
<keyword evidence="5 9" id="KW-0812">Transmembrane</keyword>
<comment type="similarity">
    <text evidence="2">Belongs to the ABC-2 integral membrane protein family.</text>
</comment>
<evidence type="ECO:0000256" key="8">
    <source>
        <dbReference type="ARBA" id="ARBA00023136"/>
    </source>
</evidence>
<evidence type="ECO:0000256" key="4">
    <source>
        <dbReference type="ARBA" id="ARBA00022475"/>
    </source>
</evidence>
<sequence>MKYLIALNDVRDGIRSRELWLALGMQDIRQRYRRSMLGPFWLTISMGVMIGAMGPLYGALFGYSAAVFIPHLALGLIFWGFIAGQISDFGEAFSNSTNYLRQMKLPLSMFVLRVMCRHSIILAHNILVFVVVWAILPVHLNANLLVLPFAVLLVLANIFWIGVITSIFCTRYRDMQPVIGNLVQVMFFVTPIIWRAEQLSPARQHLIHLNPFFYLLELLREPLLGMMPAPAIWLRAAGMAVVGIAVALYMLGKLRHRVTYWL</sequence>
<keyword evidence="4" id="KW-1003">Cell membrane</keyword>